<organism evidence="2 3">
    <name type="scientific">Endocarpon pusillum (strain Z07020 / HMAS-L-300199)</name>
    <name type="common">Lichen-forming fungus</name>
    <dbReference type="NCBI Taxonomy" id="1263415"/>
    <lineage>
        <taxon>Eukaryota</taxon>
        <taxon>Fungi</taxon>
        <taxon>Dikarya</taxon>
        <taxon>Ascomycota</taxon>
        <taxon>Pezizomycotina</taxon>
        <taxon>Eurotiomycetes</taxon>
        <taxon>Chaetothyriomycetidae</taxon>
        <taxon>Verrucariales</taxon>
        <taxon>Verrucariaceae</taxon>
        <taxon>Endocarpon</taxon>
    </lineage>
</organism>
<feature type="compositionally biased region" description="Polar residues" evidence="1">
    <location>
        <begin position="79"/>
        <end position="89"/>
    </location>
</feature>
<proteinExistence type="predicted"/>
<dbReference type="EMBL" id="KE721112">
    <property type="protein sequence ID" value="ERF72110.1"/>
    <property type="molecule type" value="Genomic_DNA"/>
</dbReference>
<accession>U1HP05</accession>
<dbReference type="GeneID" id="19237950"/>
<dbReference type="AlphaFoldDB" id="U1HP05"/>
<protein>
    <recommendedName>
        <fullName evidence="4">LysM domain-containing protein</fullName>
    </recommendedName>
</protein>
<feature type="compositionally biased region" description="Basic residues" evidence="1">
    <location>
        <begin position="232"/>
        <end position="244"/>
    </location>
</feature>
<dbReference type="HOGENOM" id="CLU_070842_0_0_1"/>
<evidence type="ECO:0008006" key="4">
    <source>
        <dbReference type="Google" id="ProtNLM"/>
    </source>
</evidence>
<evidence type="ECO:0000313" key="3">
    <source>
        <dbReference type="Proteomes" id="UP000019373"/>
    </source>
</evidence>
<feature type="region of interest" description="Disordered" evidence="1">
    <location>
        <begin position="75"/>
        <end position="112"/>
    </location>
</feature>
<reference evidence="3" key="1">
    <citation type="journal article" date="2014" name="BMC Genomics">
        <title>Genome characteristics reveal the impact of lichenization on lichen-forming fungus Endocarpon pusillum Hedwig (Verrucariales, Ascomycota).</title>
        <authorList>
            <person name="Wang Y.-Y."/>
            <person name="Liu B."/>
            <person name="Zhang X.-Y."/>
            <person name="Zhou Q.-M."/>
            <person name="Zhang T."/>
            <person name="Li H."/>
            <person name="Yu Y.-F."/>
            <person name="Zhang X.-L."/>
            <person name="Hao X.-Y."/>
            <person name="Wang M."/>
            <person name="Wang L."/>
            <person name="Wei J.-C."/>
        </authorList>
    </citation>
    <scope>NUCLEOTIDE SEQUENCE [LARGE SCALE GENOMIC DNA]</scope>
    <source>
        <strain evidence="3">Z07020 / HMAS-L-300199</strain>
    </source>
</reference>
<evidence type="ECO:0000313" key="2">
    <source>
        <dbReference type="EMBL" id="ERF72110.1"/>
    </source>
</evidence>
<dbReference type="OrthoDB" id="2107166at2759"/>
<name>U1HP05_ENDPU</name>
<dbReference type="Proteomes" id="UP000019373">
    <property type="component" value="Unassembled WGS sequence"/>
</dbReference>
<evidence type="ECO:0000256" key="1">
    <source>
        <dbReference type="SAM" id="MobiDB-lite"/>
    </source>
</evidence>
<sequence>MSPAAACCTCATLLSDTKIPYSLDSEKPLTFDRSLECCGRTICASCQYDNPRFQTYCPFCQISCGPNPLPSNGLRLPPSYSTSSNSNAHQPVDLPPPYTSIRATTAAGSQPPETDDVIHYLTADDSILSLSLAYQVPAAVLRTHNGVYNDNLMAARKWVLIPRSYYQGPPLSSPPDPEEEERKNKVRRWMVATKCPDYDVAKLYLKGSEYDLEVAVEAFKADEQWEKEHPMKGKQRARPGRLRQKMQVDGNGGDPNKQVYCKKSSAKASYRTGTP</sequence>
<dbReference type="eggNOG" id="ENOG502S8FZ">
    <property type="taxonomic scope" value="Eukaryota"/>
</dbReference>
<dbReference type="OMA" id="KIRRFMT"/>
<feature type="region of interest" description="Disordered" evidence="1">
    <location>
        <begin position="224"/>
        <end position="275"/>
    </location>
</feature>
<gene>
    <name evidence="2" type="ORF">EPUS_02901</name>
</gene>
<keyword evidence="3" id="KW-1185">Reference proteome</keyword>
<dbReference type="RefSeq" id="XP_007802179.1">
    <property type="nucleotide sequence ID" value="XM_007803988.1"/>
</dbReference>
<dbReference type="PANTHER" id="PTHR20932:SF31">
    <property type="entry name" value="RING-TYPE DOMAIN-CONTAINING PROTEIN"/>
    <property type="match status" value="1"/>
</dbReference>
<feature type="compositionally biased region" description="Polar residues" evidence="1">
    <location>
        <begin position="101"/>
        <end position="112"/>
    </location>
</feature>
<dbReference type="InterPro" id="IPR045030">
    <property type="entry name" value="LYSM1-4"/>
</dbReference>
<dbReference type="PANTHER" id="PTHR20932">
    <property type="entry name" value="LYSM AND PUTATIVE PEPTIDOGLYCAN-BINDING DOMAIN-CONTAINING PROTEIN"/>
    <property type="match status" value="1"/>
</dbReference>